<sequence length="139" mass="14589">MLVIHWGAVSTPDQVRHAANEARGLARAHPSGIGLFSVLPSGTQLTHVGEDVRREAHQFMQLPGVPILGSAVVYESDGFGAALLRGVITSIALVVRNGAPMRIFGSMGEAETWLLATLGAAGQALGRRGDVERIARTLG</sequence>
<protein>
    <submittedName>
        <fullName evidence="1">Uncharacterized protein</fullName>
    </submittedName>
</protein>
<gene>
    <name evidence="1" type="ORF">DB32_004415</name>
</gene>
<dbReference type="AlphaFoldDB" id="A0A0F6YIQ8"/>
<proteinExistence type="predicted"/>
<dbReference type="STRING" id="927083.DB32_004415"/>
<reference evidence="1 2" key="1">
    <citation type="submission" date="2015-03" db="EMBL/GenBank/DDBJ databases">
        <title>Genome assembly of Sandaracinus amylolyticus DSM 53668.</title>
        <authorList>
            <person name="Sharma G."/>
            <person name="Subramanian S."/>
        </authorList>
    </citation>
    <scope>NUCLEOTIDE SEQUENCE [LARGE SCALE GENOMIC DNA]</scope>
    <source>
        <strain evidence="1 2">DSM 53668</strain>
    </source>
</reference>
<organism evidence="1 2">
    <name type="scientific">Sandaracinus amylolyticus</name>
    <dbReference type="NCBI Taxonomy" id="927083"/>
    <lineage>
        <taxon>Bacteria</taxon>
        <taxon>Pseudomonadati</taxon>
        <taxon>Myxococcota</taxon>
        <taxon>Polyangia</taxon>
        <taxon>Polyangiales</taxon>
        <taxon>Sandaracinaceae</taxon>
        <taxon>Sandaracinus</taxon>
    </lineage>
</organism>
<dbReference type="EMBL" id="CP011125">
    <property type="protein sequence ID" value="AKF07266.1"/>
    <property type="molecule type" value="Genomic_DNA"/>
</dbReference>
<dbReference type="RefSeq" id="WP_053234547.1">
    <property type="nucleotide sequence ID" value="NZ_CP011125.1"/>
</dbReference>
<name>A0A0F6YIQ8_9BACT</name>
<dbReference type="Proteomes" id="UP000034883">
    <property type="component" value="Chromosome"/>
</dbReference>
<keyword evidence="2" id="KW-1185">Reference proteome</keyword>
<evidence type="ECO:0000313" key="1">
    <source>
        <dbReference type="EMBL" id="AKF07266.1"/>
    </source>
</evidence>
<accession>A0A0F6YIQ8</accession>
<dbReference type="KEGG" id="samy:DB32_004415"/>
<evidence type="ECO:0000313" key="2">
    <source>
        <dbReference type="Proteomes" id="UP000034883"/>
    </source>
</evidence>